<comment type="caution">
    <text evidence="2">The sequence shown here is derived from an EMBL/GenBank/DDBJ whole genome shotgun (WGS) entry which is preliminary data.</text>
</comment>
<accession>A0A246RLE0</accession>
<dbReference type="InterPro" id="IPR001387">
    <property type="entry name" value="Cro/C1-type_HTH"/>
</dbReference>
<organism evidence="2 3">
    <name type="scientific">Micromonospora wenchangensis</name>
    <dbReference type="NCBI Taxonomy" id="1185415"/>
    <lineage>
        <taxon>Bacteria</taxon>
        <taxon>Bacillati</taxon>
        <taxon>Actinomycetota</taxon>
        <taxon>Actinomycetes</taxon>
        <taxon>Micromonosporales</taxon>
        <taxon>Micromonosporaceae</taxon>
        <taxon>Micromonospora</taxon>
    </lineage>
</organism>
<protein>
    <recommendedName>
        <fullName evidence="1">HTH cro/C1-type domain-containing protein</fullName>
    </recommendedName>
</protein>
<dbReference type="InterPro" id="IPR010982">
    <property type="entry name" value="Lambda_DNA-bd_dom_sf"/>
</dbReference>
<dbReference type="GO" id="GO:0003677">
    <property type="term" value="F:DNA binding"/>
    <property type="evidence" value="ECO:0007669"/>
    <property type="project" value="InterPro"/>
</dbReference>
<dbReference type="AlphaFoldDB" id="A0A246RLE0"/>
<proteinExistence type="predicted"/>
<dbReference type="SUPFAM" id="SSF47413">
    <property type="entry name" value="lambda repressor-like DNA-binding domains"/>
    <property type="match status" value="1"/>
</dbReference>
<sequence length="147" mass="16209">MPEPDDGARHSNLADRLNRLFAVVIPAGRTRPYSNPEVARAVSAEGDVQISPQYLWALRNGSRDNPTLKQIEALAAFFGVPPAYFLSDEKAADIDEQLMLLAAARDADVREIMRRSTTLSRPDRQAILRIMQSLTGDAAKGPETPEH</sequence>
<name>A0A246RLE0_9ACTN</name>
<dbReference type="OrthoDB" id="2679623at2"/>
<dbReference type="EMBL" id="MZMV01000022">
    <property type="protein sequence ID" value="OWV07079.1"/>
    <property type="molecule type" value="Genomic_DNA"/>
</dbReference>
<reference evidence="2 3" key="1">
    <citation type="submission" date="2017-03" db="EMBL/GenBank/DDBJ databases">
        <title>Whole genome sequence of Micromonospora wenchangensis, isolated from mangrove soil.</title>
        <authorList>
            <person name="Yang H."/>
        </authorList>
    </citation>
    <scope>NUCLEOTIDE SEQUENCE [LARGE SCALE GENOMIC DNA]</scope>
    <source>
        <strain evidence="2 3">CCTCC AA 2012002</strain>
    </source>
</reference>
<gene>
    <name evidence="2" type="ORF">B5D80_14935</name>
</gene>
<evidence type="ECO:0000259" key="1">
    <source>
        <dbReference type="PROSITE" id="PS50943"/>
    </source>
</evidence>
<dbReference type="Gene3D" id="1.10.260.40">
    <property type="entry name" value="lambda repressor-like DNA-binding domains"/>
    <property type="match status" value="1"/>
</dbReference>
<dbReference type="Proteomes" id="UP000197174">
    <property type="component" value="Unassembled WGS sequence"/>
</dbReference>
<dbReference type="CDD" id="cd00093">
    <property type="entry name" value="HTH_XRE"/>
    <property type="match status" value="1"/>
</dbReference>
<evidence type="ECO:0000313" key="3">
    <source>
        <dbReference type="Proteomes" id="UP000197174"/>
    </source>
</evidence>
<dbReference type="RefSeq" id="WP_088644475.1">
    <property type="nucleotide sequence ID" value="NZ_JBFAMK010000006.1"/>
</dbReference>
<dbReference type="PROSITE" id="PS50943">
    <property type="entry name" value="HTH_CROC1"/>
    <property type="match status" value="1"/>
</dbReference>
<keyword evidence="3" id="KW-1185">Reference proteome</keyword>
<evidence type="ECO:0000313" key="2">
    <source>
        <dbReference type="EMBL" id="OWV07079.1"/>
    </source>
</evidence>
<feature type="domain" description="HTH cro/C1-type" evidence="1">
    <location>
        <begin position="50"/>
        <end position="85"/>
    </location>
</feature>